<evidence type="ECO:0000313" key="2">
    <source>
        <dbReference type="EMBL" id="KAK1465396.1"/>
    </source>
</evidence>
<reference evidence="2" key="1">
    <citation type="submission" date="2016-11" db="EMBL/GenBank/DDBJ databases">
        <title>The genome sequence of Colletotrichum cuscutae.</title>
        <authorList>
            <person name="Baroncelli R."/>
        </authorList>
    </citation>
    <scope>NUCLEOTIDE SEQUENCE</scope>
    <source>
        <strain evidence="2">IMI 304802</strain>
    </source>
</reference>
<comment type="caution">
    <text evidence="2">The sequence shown here is derived from an EMBL/GenBank/DDBJ whole genome shotgun (WGS) entry which is preliminary data.</text>
</comment>
<dbReference type="EMBL" id="MPDP01000262">
    <property type="protein sequence ID" value="KAK1465396.1"/>
    <property type="molecule type" value="Genomic_DNA"/>
</dbReference>
<evidence type="ECO:0000256" key="1">
    <source>
        <dbReference type="SAM" id="MobiDB-lite"/>
    </source>
</evidence>
<evidence type="ECO:0000313" key="3">
    <source>
        <dbReference type="Proteomes" id="UP001239213"/>
    </source>
</evidence>
<gene>
    <name evidence="2" type="ORF">CCUS01_07512</name>
</gene>
<name>A0AAI9XZ28_9PEZI</name>
<feature type="compositionally biased region" description="Basic residues" evidence="1">
    <location>
        <begin position="27"/>
        <end position="41"/>
    </location>
</feature>
<feature type="region of interest" description="Disordered" evidence="1">
    <location>
        <begin position="27"/>
        <end position="46"/>
    </location>
</feature>
<organism evidence="2 3">
    <name type="scientific">Colletotrichum cuscutae</name>
    <dbReference type="NCBI Taxonomy" id="1209917"/>
    <lineage>
        <taxon>Eukaryota</taxon>
        <taxon>Fungi</taxon>
        <taxon>Dikarya</taxon>
        <taxon>Ascomycota</taxon>
        <taxon>Pezizomycotina</taxon>
        <taxon>Sordariomycetes</taxon>
        <taxon>Hypocreomycetidae</taxon>
        <taxon>Glomerellales</taxon>
        <taxon>Glomerellaceae</taxon>
        <taxon>Colletotrichum</taxon>
        <taxon>Colletotrichum acutatum species complex</taxon>
    </lineage>
</organism>
<protein>
    <submittedName>
        <fullName evidence="2">Uncharacterized protein</fullName>
    </submittedName>
</protein>
<dbReference type="AlphaFoldDB" id="A0AAI9XZ28"/>
<accession>A0AAI9XZ28</accession>
<keyword evidence="3" id="KW-1185">Reference proteome</keyword>
<sequence length="575" mass="63528">MAARSEVYLVNGKTELLFQDGHPYKVRQASRHSQPRPRGPKRQALPVDGKVARRTTISILSWAGPLGCLVRPFAQELALLEGMGAPAARLVGVCGYWYRGEEEMKGYLHLYLWAKGWNSAFFRMLKNSEIKRWRNFERGIADVDWGSAYYVEVRVLEMYRWIFYRLFSLTDRPYPLQDPTLSGLGGKGFSSGMALRDWPELIHTPWPTSFSRAAGVLNRQADHNFANRTRGESLIMSLFNIRIGSGEKDCLRREGPRGTCFQRYDKRPSSFLAMPPRFESHSFSSLKVQTGSSWKFPEPAIDIAYLEYHLVMTIFSQVASWLVSVCSFIAGPMSISQLSSCLPNGWKNILLRTEADLTELHRKFSNPAPYTGSLVTGSSSSWYGNGGTATGTAATGAASGAATTAFVGDGMKATMEHGTLVFSQSTLRSCNNIRERSRLFGPGGMKCQPGFLTAFCRKAAIVTPPVRTLDTNASGRPPLDYGLKPGAVSKVVLNTYASIANLKSRCGLLLAACLWAEVESCKAKMDGFVDAGYRLDAKEGTQLIGLIQSRFSSELRQAATCRGGFRVGKQLRGFP</sequence>
<dbReference type="Proteomes" id="UP001239213">
    <property type="component" value="Unassembled WGS sequence"/>
</dbReference>
<proteinExistence type="predicted"/>